<dbReference type="AlphaFoldDB" id="A0A914VBK2"/>
<dbReference type="CDD" id="cd01450">
    <property type="entry name" value="vWFA_subfamily_ECM"/>
    <property type="match status" value="1"/>
</dbReference>
<evidence type="ECO:0000259" key="2">
    <source>
        <dbReference type="PROSITE" id="PS50234"/>
    </source>
</evidence>
<dbReference type="SUPFAM" id="SSF53300">
    <property type="entry name" value="vWA-like"/>
    <property type="match status" value="1"/>
</dbReference>
<evidence type="ECO:0000313" key="4">
    <source>
        <dbReference type="WBParaSite" id="PSAMB.scaffold1679size28766.g14396.t1"/>
    </source>
</evidence>
<evidence type="ECO:0000256" key="1">
    <source>
        <dbReference type="SAM" id="SignalP"/>
    </source>
</evidence>
<dbReference type="PROSITE" id="PS50234">
    <property type="entry name" value="VWFA"/>
    <property type="match status" value="1"/>
</dbReference>
<name>A0A914VBK2_9BILA</name>
<evidence type="ECO:0000313" key="3">
    <source>
        <dbReference type="Proteomes" id="UP000887566"/>
    </source>
</evidence>
<reference evidence="4" key="1">
    <citation type="submission" date="2022-11" db="UniProtKB">
        <authorList>
            <consortium name="WormBaseParasite"/>
        </authorList>
    </citation>
    <scope>IDENTIFICATION</scope>
</reference>
<protein>
    <submittedName>
        <fullName evidence="4">VWFA domain-containing protein</fullName>
    </submittedName>
</protein>
<dbReference type="InterPro" id="IPR036465">
    <property type="entry name" value="vWFA_dom_sf"/>
</dbReference>
<dbReference type="PANTHER" id="PTHR24020">
    <property type="entry name" value="COLLAGEN ALPHA"/>
    <property type="match status" value="1"/>
</dbReference>
<dbReference type="Pfam" id="PF00092">
    <property type="entry name" value="VWA"/>
    <property type="match status" value="1"/>
</dbReference>
<dbReference type="InterPro" id="IPR050525">
    <property type="entry name" value="ECM_Assembly_Org"/>
</dbReference>
<dbReference type="PRINTS" id="PR00453">
    <property type="entry name" value="VWFADOMAIN"/>
</dbReference>
<proteinExistence type="predicted"/>
<organism evidence="3 4">
    <name type="scientific">Plectus sambesii</name>
    <dbReference type="NCBI Taxonomy" id="2011161"/>
    <lineage>
        <taxon>Eukaryota</taxon>
        <taxon>Metazoa</taxon>
        <taxon>Ecdysozoa</taxon>
        <taxon>Nematoda</taxon>
        <taxon>Chromadorea</taxon>
        <taxon>Plectida</taxon>
        <taxon>Plectina</taxon>
        <taxon>Plectoidea</taxon>
        <taxon>Plectidae</taxon>
        <taxon>Plectus</taxon>
    </lineage>
</organism>
<dbReference type="InterPro" id="IPR002035">
    <property type="entry name" value="VWF_A"/>
</dbReference>
<feature type="domain" description="VWFA" evidence="2">
    <location>
        <begin position="67"/>
        <end position="212"/>
    </location>
</feature>
<dbReference type="Gene3D" id="3.40.50.410">
    <property type="entry name" value="von Willebrand factor, type A domain"/>
    <property type="match status" value="1"/>
</dbReference>
<dbReference type="SMART" id="SM00327">
    <property type="entry name" value="VWA"/>
    <property type="match status" value="1"/>
</dbReference>
<sequence>MPACGASFLLILAAVAYGQADHPLSNFKELRMNSQTIKSFDGNNFKQLLTSQSGKASDTCSNISTTDIVFVLDESGSIGDNNFRIAKQFIANLTQYFDIGSGDSQSRVGFVLFQDSAEVIFDLQNYTSNGAVYNAIMNAVYGGGGTNIASGMQAAIDLVFKRSYRPDVNKLMIVLTDGQDTSDVVTQHQRAAALNITTYAIGIGSGEADTFS</sequence>
<keyword evidence="1" id="KW-0732">Signal</keyword>
<keyword evidence="3" id="KW-1185">Reference proteome</keyword>
<accession>A0A914VBK2</accession>
<feature type="signal peptide" evidence="1">
    <location>
        <begin position="1"/>
        <end position="20"/>
    </location>
</feature>
<feature type="chain" id="PRO_5036953568" evidence="1">
    <location>
        <begin position="21"/>
        <end position="212"/>
    </location>
</feature>
<dbReference type="Proteomes" id="UP000887566">
    <property type="component" value="Unplaced"/>
</dbReference>
<dbReference type="WBParaSite" id="PSAMB.scaffold1679size28766.g14396.t1">
    <property type="protein sequence ID" value="PSAMB.scaffold1679size28766.g14396.t1"/>
    <property type="gene ID" value="PSAMB.scaffold1679size28766.g14396"/>
</dbReference>
<dbReference type="PANTHER" id="PTHR24020:SF20">
    <property type="entry name" value="PH DOMAIN-CONTAINING PROTEIN"/>
    <property type="match status" value="1"/>
</dbReference>